<dbReference type="AlphaFoldDB" id="A0A1M2VDJ7"/>
<feature type="compositionally biased region" description="Basic and acidic residues" evidence="1">
    <location>
        <begin position="165"/>
        <end position="182"/>
    </location>
</feature>
<sequence>FPIANAAPVPAPSVLDTILRFSSRLKHEQPGAPSLFAQEAPLAKRSCRQQGCLKRREADIVAEILENLTLATSAVDTAPHKLDEKRGCRQAGCMRGLAVDGFPSIDAFARALPEAAAAPAEEPEAPTDIPSSDAESTGSARRSCRQQGCLRELEDVAEANLVVRETPRAEEPAPDTTKEARSCRQQGCLRDLDTSEASTSPD</sequence>
<dbReference type="OrthoDB" id="2758174at2759"/>
<evidence type="ECO:0000256" key="1">
    <source>
        <dbReference type="SAM" id="MobiDB-lite"/>
    </source>
</evidence>
<dbReference type="OMA" id="QQGCLRE"/>
<protein>
    <submittedName>
        <fullName evidence="2">Uncharacterized protein</fullName>
    </submittedName>
</protein>
<gene>
    <name evidence="2" type="ORF">TRAPUB_3528</name>
</gene>
<dbReference type="EMBL" id="MNAD01001411">
    <property type="protein sequence ID" value="OJT05654.1"/>
    <property type="molecule type" value="Genomic_DNA"/>
</dbReference>
<evidence type="ECO:0000313" key="3">
    <source>
        <dbReference type="Proteomes" id="UP000184267"/>
    </source>
</evidence>
<reference evidence="2 3" key="1">
    <citation type="submission" date="2016-10" db="EMBL/GenBank/DDBJ databases">
        <title>Genome sequence of the basidiomycete white-rot fungus Trametes pubescens.</title>
        <authorList>
            <person name="Makela M.R."/>
            <person name="Granchi Z."/>
            <person name="Peng M."/>
            <person name="De Vries R.P."/>
            <person name="Grigoriev I."/>
            <person name="Riley R."/>
            <person name="Hilden K."/>
        </authorList>
    </citation>
    <scope>NUCLEOTIDE SEQUENCE [LARGE SCALE GENOMIC DNA]</scope>
    <source>
        <strain evidence="2 3">FBCC735</strain>
    </source>
</reference>
<evidence type="ECO:0000313" key="2">
    <source>
        <dbReference type="EMBL" id="OJT05654.1"/>
    </source>
</evidence>
<feature type="non-terminal residue" evidence="2">
    <location>
        <position position="1"/>
    </location>
</feature>
<proteinExistence type="predicted"/>
<dbReference type="Proteomes" id="UP000184267">
    <property type="component" value="Unassembled WGS sequence"/>
</dbReference>
<comment type="caution">
    <text evidence="2">The sequence shown here is derived from an EMBL/GenBank/DDBJ whole genome shotgun (WGS) entry which is preliminary data.</text>
</comment>
<organism evidence="2 3">
    <name type="scientific">Trametes pubescens</name>
    <name type="common">White-rot fungus</name>
    <dbReference type="NCBI Taxonomy" id="154538"/>
    <lineage>
        <taxon>Eukaryota</taxon>
        <taxon>Fungi</taxon>
        <taxon>Dikarya</taxon>
        <taxon>Basidiomycota</taxon>
        <taxon>Agaricomycotina</taxon>
        <taxon>Agaricomycetes</taxon>
        <taxon>Polyporales</taxon>
        <taxon>Polyporaceae</taxon>
        <taxon>Trametes</taxon>
    </lineage>
</organism>
<feature type="region of interest" description="Disordered" evidence="1">
    <location>
        <begin position="160"/>
        <end position="202"/>
    </location>
</feature>
<name>A0A1M2VDJ7_TRAPU</name>
<feature type="compositionally biased region" description="Polar residues" evidence="1">
    <location>
        <begin position="129"/>
        <end position="140"/>
    </location>
</feature>
<keyword evidence="3" id="KW-1185">Reference proteome</keyword>
<feature type="region of interest" description="Disordered" evidence="1">
    <location>
        <begin position="114"/>
        <end position="145"/>
    </location>
</feature>
<accession>A0A1M2VDJ7</accession>